<keyword evidence="2" id="KW-0812">Transmembrane</keyword>
<proteinExistence type="predicted"/>
<evidence type="ECO:0000313" key="4">
    <source>
        <dbReference type="Proteomes" id="UP000254101"/>
    </source>
</evidence>
<reference evidence="3 4" key="1">
    <citation type="submission" date="2018-07" db="EMBL/GenBank/DDBJ databases">
        <title>Erythrobacter nanhaiensis sp. nov., a novel member of the genus Erythrobacter isolated from the South China Sea.</title>
        <authorList>
            <person name="Chen X."/>
            <person name="Liu J."/>
        </authorList>
    </citation>
    <scope>NUCLEOTIDE SEQUENCE [LARGE SCALE GENOMIC DNA]</scope>
    <source>
        <strain evidence="3 4">S-5</strain>
    </source>
</reference>
<feature type="compositionally biased region" description="Basic and acidic residues" evidence="1">
    <location>
        <begin position="10"/>
        <end position="20"/>
    </location>
</feature>
<dbReference type="AlphaFoldDB" id="A0A395LLE1"/>
<dbReference type="Proteomes" id="UP000254101">
    <property type="component" value="Unassembled WGS sequence"/>
</dbReference>
<keyword evidence="4" id="KW-1185">Reference proteome</keyword>
<protein>
    <submittedName>
        <fullName evidence="3">Uncharacterized protein</fullName>
    </submittedName>
</protein>
<feature type="compositionally biased region" description="Polar residues" evidence="1">
    <location>
        <begin position="69"/>
        <end position="78"/>
    </location>
</feature>
<evidence type="ECO:0000256" key="2">
    <source>
        <dbReference type="SAM" id="Phobius"/>
    </source>
</evidence>
<feature type="region of interest" description="Disordered" evidence="1">
    <location>
        <begin position="1"/>
        <end position="20"/>
    </location>
</feature>
<dbReference type="EMBL" id="QRBB01000001">
    <property type="protein sequence ID" value="RDS77575.1"/>
    <property type="molecule type" value="Genomic_DNA"/>
</dbReference>
<feature type="region of interest" description="Disordered" evidence="1">
    <location>
        <begin position="57"/>
        <end position="113"/>
    </location>
</feature>
<dbReference type="RefSeq" id="WP_115491797.1">
    <property type="nucleotide sequence ID" value="NZ_JACHWW010000001.1"/>
</dbReference>
<name>A0A395LLE1_9SPHN</name>
<keyword evidence="2" id="KW-0472">Membrane</keyword>
<dbReference type="OrthoDB" id="7509339at2"/>
<keyword evidence="2" id="KW-1133">Transmembrane helix</keyword>
<organism evidence="3 4">
    <name type="scientific">Alteriqipengyuania lutimaris</name>
    <dbReference type="NCBI Taxonomy" id="1538146"/>
    <lineage>
        <taxon>Bacteria</taxon>
        <taxon>Pseudomonadati</taxon>
        <taxon>Pseudomonadota</taxon>
        <taxon>Alphaproteobacteria</taxon>
        <taxon>Sphingomonadales</taxon>
        <taxon>Erythrobacteraceae</taxon>
        <taxon>Alteriqipengyuania</taxon>
    </lineage>
</organism>
<gene>
    <name evidence="3" type="ORF">DL238_08135</name>
</gene>
<sequence>MALIPLHPRSTSDEPRGERIDSEVAQRMRVGFGGILVVIIAVSIAHVITTRALQNEETAVPQAAATVEPSASPTTSDPVSDAGVVPDLPEQPEAEPVPEGPVLPETGEGVPLE</sequence>
<evidence type="ECO:0000256" key="1">
    <source>
        <dbReference type="SAM" id="MobiDB-lite"/>
    </source>
</evidence>
<comment type="caution">
    <text evidence="3">The sequence shown here is derived from an EMBL/GenBank/DDBJ whole genome shotgun (WGS) entry which is preliminary data.</text>
</comment>
<evidence type="ECO:0000313" key="3">
    <source>
        <dbReference type="EMBL" id="RDS77575.1"/>
    </source>
</evidence>
<feature type="transmembrane region" description="Helical" evidence="2">
    <location>
        <begin position="30"/>
        <end position="48"/>
    </location>
</feature>
<accession>A0A395LLE1</accession>